<dbReference type="RefSeq" id="WP_041069770.1">
    <property type="nucleotide sequence ID" value="NZ_AP010872.1"/>
</dbReference>
<dbReference type="PIRSF" id="PIRSF000813">
    <property type="entry name" value="CCA_bact"/>
    <property type="match status" value="1"/>
</dbReference>
<name>C5WDK6_9ENTR</name>
<evidence type="ECO:0000259" key="12">
    <source>
        <dbReference type="PROSITE" id="PS51831"/>
    </source>
</evidence>
<dbReference type="GO" id="GO:0042245">
    <property type="term" value="P:RNA repair"/>
    <property type="evidence" value="ECO:0007669"/>
    <property type="project" value="UniProtKB-KW"/>
</dbReference>
<evidence type="ECO:0000313" key="14">
    <source>
        <dbReference type="Proteomes" id="UP000061704"/>
    </source>
</evidence>
<evidence type="ECO:0000256" key="2">
    <source>
        <dbReference type="ARBA" id="ARBA00022679"/>
    </source>
</evidence>
<accession>C5WDK6</accession>
<dbReference type="InterPro" id="IPR032828">
    <property type="entry name" value="PolyA_RNA-bd"/>
</dbReference>
<keyword evidence="8 11" id="KW-0067">ATP-binding</keyword>
<evidence type="ECO:0000256" key="1">
    <source>
        <dbReference type="ARBA" id="ARBA00001946"/>
    </source>
</evidence>
<dbReference type="NCBIfam" id="NF008137">
    <property type="entry name" value="PRK10885.1"/>
    <property type="match status" value="1"/>
</dbReference>
<feature type="binding site" evidence="11">
    <location>
        <position position="140"/>
    </location>
    <ligand>
        <name>CTP</name>
        <dbReference type="ChEBI" id="CHEBI:37563"/>
    </ligand>
</feature>
<proteinExistence type="inferred from homology"/>
<dbReference type="GO" id="GO:0005524">
    <property type="term" value="F:ATP binding"/>
    <property type="evidence" value="ECO:0007669"/>
    <property type="project" value="UniProtKB-UniRule"/>
</dbReference>
<organism evidence="13 14">
    <name type="scientific">Candidatus Ishikawaella capsulata Mpkobe</name>
    <dbReference type="NCBI Taxonomy" id="476281"/>
    <lineage>
        <taxon>Bacteria</taxon>
        <taxon>Pseudomonadati</taxon>
        <taxon>Pseudomonadota</taxon>
        <taxon>Gammaproteobacteria</taxon>
        <taxon>Enterobacterales</taxon>
        <taxon>Enterobacteriaceae</taxon>
        <taxon>Candidatus Ishikawella</taxon>
    </lineage>
</organism>
<dbReference type="STRING" id="476281.ICMP_571"/>
<protein>
    <recommendedName>
        <fullName evidence="11">CCA-adding enzyme</fullName>
        <ecNumber evidence="11">2.7.7.72</ecNumber>
    </recommendedName>
    <alternativeName>
        <fullName evidence="11">CCA tRNA nucleotidyltransferase</fullName>
    </alternativeName>
    <alternativeName>
        <fullName evidence="11">tRNA CCA-pyrophosphorylase</fullName>
    </alternativeName>
    <alternativeName>
        <fullName evidence="11">tRNA adenylyl-/cytidylyl- transferase</fullName>
    </alternativeName>
    <alternativeName>
        <fullName evidence="11">tRNA nucleotidyltransferase</fullName>
    </alternativeName>
    <alternativeName>
        <fullName evidence="11">tRNA-NT</fullName>
    </alternativeName>
</protein>
<dbReference type="HAMAP" id="MF_01262">
    <property type="entry name" value="CCA_bact_type2"/>
    <property type="match status" value="1"/>
</dbReference>
<evidence type="ECO:0000256" key="8">
    <source>
        <dbReference type="ARBA" id="ARBA00022840"/>
    </source>
</evidence>
<dbReference type="GO" id="GO:0000287">
    <property type="term" value="F:magnesium ion binding"/>
    <property type="evidence" value="ECO:0007669"/>
    <property type="project" value="UniProtKB-UniRule"/>
</dbReference>
<dbReference type="Pfam" id="PF12627">
    <property type="entry name" value="PolyA_pol_RNAbd"/>
    <property type="match status" value="1"/>
</dbReference>
<feature type="binding site" evidence="11">
    <location>
        <position position="8"/>
    </location>
    <ligand>
        <name>ATP</name>
        <dbReference type="ChEBI" id="CHEBI:30616"/>
    </ligand>
</feature>
<evidence type="ECO:0000256" key="10">
    <source>
        <dbReference type="ARBA" id="ARBA00022884"/>
    </source>
</evidence>
<keyword evidence="7 11" id="KW-0692">RNA repair</keyword>
<dbReference type="GO" id="GO:0001680">
    <property type="term" value="P:tRNA 3'-terminal CCA addition"/>
    <property type="evidence" value="ECO:0007669"/>
    <property type="project" value="UniProtKB-UniRule"/>
</dbReference>
<feature type="domain" description="HD" evidence="12">
    <location>
        <begin position="228"/>
        <end position="329"/>
    </location>
</feature>
<feature type="binding site" evidence="11">
    <location>
        <position position="137"/>
    </location>
    <ligand>
        <name>ATP</name>
        <dbReference type="ChEBI" id="CHEBI:30616"/>
    </ligand>
</feature>
<keyword evidence="9 11" id="KW-0460">Magnesium</keyword>
<dbReference type="GO" id="GO:0004810">
    <property type="term" value="F:CCA tRNA nucleotidyltransferase activity"/>
    <property type="evidence" value="ECO:0007669"/>
    <property type="project" value="UniProtKB-UniRule"/>
</dbReference>
<comment type="cofactor">
    <cofactor evidence="1 11">
        <name>Mg(2+)</name>
        <dbReference type="ChEBI" id="CHEBI:18420"/>
    </cofactor>
</comment>
<dbReference type="CDD" id="cd05398">
    <property type="entry name" value="NT_ClassII-CCAase"/>
    <property type="match status" value="1"/>
</dbReference>
<dbReference type="EC" id="2.7.7.72" evidence="11"/>
<sequence>MKIFLVGGAVRDALLNLPIKDKDWVVVGATPELMIAKGYQQVGRDFPVFLHPENHEEYALARTEYKSGKGYTGFVTKYSPNISLKQDLRRRDLTINAIAQDEDGNLIDPYNGRDDINKRVLRHVSEAFTEDPLRILRVARFAAKFAHLNFKVAKKTLQLMKDMVNNGELNYITPERIWKETEKALHSSNPQVYFKILRTCRALKIIFPEIDVLYSIPISKKYYSEINLGLHTLKTLEKAATLSNNVNIRFAALLHAVGNAWIPDQKLSTTDRNNITGISIIKNLCKRLHVPNATCDLALIVSEYHNFVHNVQYYSAKDLILMFDRIDAWRKPDRINQLAMVSQADFYSRYKNLNYIQGNYLKIAFKCAQSVPIKDIIKKGFQGLELRKELTLQRIAILQIKIKELQYNDSLIW</sequence>
<dbReference type="InterPro" id="IPR006674">
    <property type="entry name" value="HD_domain"/>
</dbReference>
<keyword evidence="14" id="KW-1185">Reference proteome</keyword>
<dbReference type="HOGENOM" id="CLU_015961_1_1_6"/>
<evidence type="ECO:0000256" key="3">
    <source>
        <dbReference type="ARBA" id="ARBA00022694"/>
    </source>
</evidence>
<dbReference type="InterPro" id="IPR050124">
    <property type="entry name" value="tRNA_CCA-adding_enzyme"/>
</dbReference>
<comment type="catalytic activity">
    <reaction evidence="11">
        <text>a tRNA with a 3' CCA end + 2 CTP + ATP = a tRNA with a 3' CCACCA end + 3 diphosphate</text>
        <dbReference type="Rhea" id="RHEA:76235"/>
        <dbReference type="Rhea" id="RHEA-COMP:10468"/>
        <dbReference type="Rhea" id="RHEA-COMP:18655"/>
        <dbReference type="ChEBI" id="CHEBI:30616"/>
        <dbReference type="ChEBI" id="CHEBI:33019"/>
        <dbReference type="ChEBI" id="CHEBI:37563"/>
        <dbReference type="ChEBI" id="CHEBI:83071"/>
        <dbReference type="ChEBI" id="CHEBI:195187"/>
    </reaction>
</comment>
<comment type="similarity">
    <text evidence="11">Belongs to the tRNA nucleotidyltransferase/poly(A) polymerase family. Bacterial CCA-adding enzyme type 2 subfamily.</text>
</comment>
<dbReference type="InterPro" id="IPR043519">
    <property type="entry name" value="NT_sf"/>
</dbReference>
<reference evidence="13 14" key="1">
    <citation type="journal article" date="2011" name="Genome Biol. Evol.">
        <title>Reductive evolution of bacterial genome in insect gut environment.</title>
        <authorList>
            <person name="Nikoh N."/>
            <person name="Hosokawa T."/>
            <person name="Ohshima K."/>
            <person name="Hattori M."/>
            <person name="Fukatsu T."/>
        </authorList>
    </citation>
    <scope>NUCLEOTIDE SEQUENCE [LARGE SCALE GENOMIC DNA]</scope>
    <source>
        <strain evidence="13 14">Mpkobe</strain>
    </source>
</reference>
<dbReference type="GO" id="GO:0000049">
    <property type="term" value="F:tRNA binding"/>
    <property type="evidence" value="ECO:0007669"/>
    <property type="project" value="UniProtKB-UniRule"/>
</dbReference>
<feature type="binding site" evidence="11">
    <location>
        <position position="11"/>
    </location>
    <ligand>
        <name>CTP</name>
        <dbReference type="ChEBI" id="CHEBI:37563"/>
    </ligand>
</feature>
<evidence type="ECO:0000256" key="7">
    <source>
        <dbReference type="ARBA" id="ARBA00022800"/>
    </source>
</evidence>
<dbReference type="KEGG" id="icp:ICMP_571"/>
<keyword evidence="6 11" id="KW-0547">Nucleotide-binding</keyword>
<feature type="binding site" evidence="11">
    <location>
        <position position="137"/>
    </location>
    <ligand>
        <name>CTP</name>
        <dbReference type="ChEBI" id="CHEBI:37563"/>
    </ligand>
</feature>
<dbReference type="PANTHER" id="PTHR47545:SF1">
    <property type="entry name" value="MULTIFUNCTIONAL CCA PROTEIN"/>
    <property type="match status" value="1"/>
</dbReference>
<dbReference type="GO" id="GO:0160016">
    <property type="term" value="F:CCACCA tRNA nucleotidyltransferase activity"/>
    <property type="evidence" value="ECO:0007669"/>
    <property type="project" value="RHEA"/>
</dbReference>
<dbReference type="OrthoDB" id="9805698at2"/>
<dbReference type="InterPro" id="IPR002646">
    <property type="entry name" value="PolA_pol_head_dom"/>
</dbReference>
<feature type="binding site" evidence="11">
    <location>
        <position position="140"/>
    </location>
    <ligand>
        <name>ATP</name>
        <dbReference type="ChEBI" id="CHEBI:30616"/>
    </ligand>
</feature>
<dbReference type="Proteomes" id="UP000061704">
    <property type="component" value="Chromosome"/>
</dbReference>
<dbReference type="Pfam" id="PF01743">
    <property type="entry name" value="PolyA_pol"/>
    <property type="match status" value="1"/>
</dbReference>
<evidence type="ECO:0000256" key="11">
    <source>
        <dbReference type="HAMAP-Rule" id="MF_01262"/>
    </source>
</evidence>
<comment type="miscellaneous">
    <text evidence="11">A single active site specifically recognizes both ATP and CTP and is responsible for their addition.</text>
</comment>
<keyword evidence="10 11" id="KW-0694">RNA-binding</keyword>
<dbReference type="SUPFAM" id="SSF81301">
    <property type="entry name" value="Nucleotidyltransferase"/>
    <property type="match status" value="1"/>
</dbReference>
<evidence type="ECO:0000256" key="4">
    <source>
        <dbReference type="ARBA" id="ARBA00022695"/>
    </source>
</evidence>
<feature type="binding site" evidence="11">
    <location>
        <position position="8"/>
    </location>
    <ligand>
        <name>CTP</name>
        <dbReference type="ChEBI" id="CHEBI:37563"/>
    </ligand>
</feature>
<gene>
    <name evidence="11 13" type="primary">cca</name>
    <name evidence="13" type="ORF">ICMP_571</name>
</gene>
<keyword evidence="5 11" id="KW-0479">Metal-binding</keyword>
<dbReference type="InterPro" id="IPR012006">
    <property type="entry name" value="CCA_bact"/>
</dbReference>
<dbReference type="PANTHER" id="PTHR47545">
    <property type="entry name" value="MULTIFUNCTIONAL CCA PROTEIN"/>
    <property type="match status" value="1"/>
</dbReference>
<feature type="binding site" evidence="11">
    <location>
        <position position="21"/>
    </location>
    <ligand>
        <name>Mg(2+)</name>
        <dbReference type="ChEBI" id="CHEBI:18420"/>
    </ligand>
</feature>
<dbReference type="EMBL" id="AP010872">
    <property type="protein sequence ID" value="BAH83412.1"/>
    <property type="molecule type" value="Genomic_DNA"/>
</dbReference>
<feature type="binding site" evidence="11">
    <location>
        <position position="91"/>
    </location>
    <ligand>
        <name>ATP</name>
        <dbReference type="ChEBI" id="CHEBI:30616"/>
    </ligand>
</feature>
<evidence type="ECO:0000313" key="13">
    <source>
        <dbReference type="EMBL" id="BAH83412.1"/>
    </source>
</evidence>
<feature type="binding site" evidence="11">
    <location>
        <position position="11"/>
    </location>
    <ligand>
        <name>ATP</name>
        <dbReference type="ChEBI" id="CHEBI:30616"/>
    </ligand>
</feature>
<dbReference type="Pfam" id="PF01966">
    <property type="entry name" value="HD"/>
    <property type="match status" value="1"/>
</dbReference>
<keyword evidence="2 11" id="KW-0808">Transferase</keyword>
<comment type="catalytic activity">
    <reaction evidence="11">
        <text>a tRNA precursor + 2 CTP + ATP = a tRNA with a 3' CCA end + 3 diphosphate</text>
        <dbReference type="Rhea" id="RHEA:14433"/>
        <dbReference type="Rhea" id="RHEA-COMP:10465"/>
        <dbReference type="Rhea" id="RHEA-COMP:10468"/>
        <dbReference type="ChEBI" id="CHEBI:30616"/>
        <dbReference type="ChEBI" id="CHEBI:33019"/>
        <dbReference type="ChEBI" id="CHEBI:37563"/>
        <dbReference type="ChEBI" id="CHEBI:74896"/>
        <dbReference type="ChEBI" id="CHEBI:83071"/>
        <dbReference type="EC" id="2.7.7.72"/>
    </reaction>
</comment>
<evidence type="ECO:0000256" key="6">
    <source>
        <dbReference type="ARBA" id="ARBA00022741"/>
    </source>
</evidence>
<feature type="binding site" evidence="11">
    <location>
        <position position="91"/>
    </location>
    <ligand>
        <name>CTP</name>
        <dbReference type="ChEBI" id="CHEBI:37563"/>
    </ligand>
</feature>
<dbReference type="PROSITE" id="PS51831">
    <property type="entry name" value="HD"/>
    <property type="match status" value="1"/>
</dbReference>
<evidence type="ECO:0000256" key="9">
    <source>
        <dbReference type="ARBA" id="ARBA00022842"/>
    </source>
</evidence>
<dbReference type="Gene3D" id="3.30.460.10">
    <property type="entry name" value="Beta Polymerase, domain 2"/>
    <property type="match status" value="1"/>
</dbReference>
<keyword evidence="3 11" id="KW-0819">tRNA processing</keyword>
<dbReference type="SUPFAM" id="SSF81891">
    <property type="entry name" value="Poly A polymerase C-terminal region-like"/>
    <property type="match status" value="1"/>
</dbReference>
<dbReference type="Gene3D" id="1.10.3090.10">
    <property type="entry name" value="cca-adding enzyme, domain 2"/>
    <property type="match status" value="1"/>
</dbReference>
<comment type="function">
    <text evidence="11">Catalyzes the addition and repair of the essential 3'-terminal CCA sequence in tRNAs without using a nucleic acid template. Adds these three nucleotides in the order of C, C, and A to the tRNA nucleotide-73, using CTP and ATP as substrates and producing inorganic pyrophosphate. tRNA 3'-terminal CCA addition is required both for tRNA processing and repair. Also involved in tRNA surveillance by mediating tandem CCA addition to generate a CCACCA at the 3' terminus of unstable tRNAs. While stable tRNAs receive only 3'-terminal CCA, unstable tRNAs are marked with CCACCA and rapidly degraded.</text>
</comment>
<evidence type="ECO:0000256" key="5">
    <source>
        <dbReference type="ARBA" id="ARBA00022723"/>
    </source>
</evidence>
<feature type="binding site" evidence="11">
    <location>
        <position position="23"/>
    </location>
    <ligand>
        <name>Mg(2+)</name>
        <dbReference type="ChEBI" id="CHEBI:18420"/>
    </ligand>
</feature>
<dbReference type="AlphaFoldDB" id="C5WDK6"/>
<keyword evidence="4 11" id="KW-0548">Nucleotidyltransferase</keyword>